<proteinExistence type="predicted"/>
<sequence>MDWGIKVYECLRALNRIAIRQVVLAASFFLFKTGCTGFSNLYKLDLGWHN</sequence>
<dbReference type="AlphaFoldDB" id="A0A8T3BY71"/>
<dbReference type="Proteomes" id="UP000829196">
    <property type="component" value="Unassembled WGS sequence"/>
</dbReference>
<evidence type="ECO:0000313" key="3">
    <source>
        <dbReference type="Proteomes" id="UP000829196"/>
    </source>
</evidence>
<dbReference type="EMBL" id="JAGYWB010000006">
    <property type="protein sequence ID" value="KAI0520443.1"/>
    <property type="molecule type" value="Genomic_DNA"/>
</dbReference>
<keyword evidence="1" id="KW-0812">Transmembrane</keyword>
<evidence type="ECO:0000256" key="1">
    <source>
        <dbReference type="SAM" id="Phobius"/>
    </source>
</evidence>
<feature type="transmembrane region" description="Helical" evidence="1">
    <location>
        <begin position="22"/>
        <end position="42"/>
    </location>
</feature>
<organism evidence="2 3">
    <name type="scientific">Dendrobium nobile</name>
    <name type="common">Orchid</name>
    <dbReference type="NCBI Taxonomy" id="94219"/>
    <lineage>
        <taxon>Eukaryota</taxon>
        <taxon>Viridiplantae</taxon>
        <taxon>Streptophyta</taxon>
        <taxon>Embryophyta</taxon>
        <taxon>Tracheophyta</taxon>
        <taxon>Spermatophyta</taxon>
        <taxon>Magnoliopsida</taxon>
        <taxon>Liliopsida</taxon>
        <taxon>Asparagales</taxon>
        <taxon>Orchidaceae</taxon>
        <taxon>Epidendroideae</taxon>
        <taxon>Malaxideae</taxon>
        <taxon>Dendrobiinae</taxon>
        <taxon>Dendrobium</taxon>
    </lineage>
</organism>
<keyword evidence="1" id="KW-1133">Transmembrane helix</keyword>
<gene>
    <name evidence="2" type="ORF">KFK09_007918</name>
</gene>
<accession>A0A8T3BY71</accession>
<keyword evidence="3" id="KW-1185">Reference proteome</keyword>
<evidence type="ECO:0000313" key="2">
    <source>
        <dbReference type="EMBL" id="KAI0520443.1"/>
    </source>
</evidence>
<keyword evidence="1" id="KW-0472">Membrane</keyword>
<name>A0A8T3BY71_DENNO</name>
<reference evidence="2" key="1">
    <citation type="journal article" date="2022" name="Front. Genet.">
        <title>Chromosome-Scale Assembly of the Dendrobium nobile Genome Provides Insights Into the Molecular Mechanism of the Biosynthesis of the Medicinal Active Ingredient of Dendrobium.</title>
        <authorList>
            <person name="Xu Q."/>
            <person name="Niu S.-C."/>
            <person name="Li K.-L."/>
            <person name="Zheng P.-J."/>
            <person name="Zhang X.-J."/>
            <person name="Jia Y."/>
            <person name="Liu Y."/>
            <person name="Niu Y.-X."/>
            <person name="Yu L.-H."/>
            <person name="Chen D.-F."/>
            <person name="Zhang G.-Q."/>
        </authorList>
    </citation>
    <scope>NUCLEOTIDE SEQUENCE</scope>
    <source>
        <tissue evidence="2">Leaf</tissue>
    </source>
</reference>
<protein>
    <submittedName>
        <fullName evidence="2">Uncharacterized protein</fullName>
    </submittedName>
</protein>
<comment type="caution">
    <text evidence="2">The sequence shown here is derived from an EMBL/GenBank/DDBJ whole genome shotgun (WGS) entry which is preliminary data.</text>
</comment>